<dbReference type="SMART" id="SM00769">
    <property type="entry name" value="WHy"/>
    <property type="match status" value="1"/>
</dbReference>
<dbReference type="RefSeq" id="WP_160343852.1">
    <property type="nucleotide sequence ID" value="NZ_WKJZ01000001.1"/>
</dbReference>
<dbReference type="SUPFAM" id="SSF117070">
    <property type="entry name" value="LEA14-like"/>
    <property type="match status" value="1"/>
</dbReference>
<organism evidence="2 3">
    <name type="scientific">Pseudomonas xionganensis</name>
    <dbReference type="NCBI Taxonomy" id="2654845"/>
    <lineage>
        <taxon>Bacteria</taxon>
        <taxon>Pseudomonadati</taxon>
        <taxon>Pseudomonadota</taxon>
        <taxon>Gammaproteobacteria</taxon>
        <taxon>Pseudomonadales</taxon>
        <taxon>Pseudomonadaceae</taxon>
        <taxon>Pseudomonas</taxon>
    </lineage>
</organism>
<reference evidence="2 3" key="1">
    <citation type="submission" date="2019-11" db="EMBL/GenBank/DDBJ databases">
        <title>Pseudomonas flavidum sp. nov., isolated from Baiyang Lake.</title>
        <authorList>
            <person name="Zhao Y."/>
        </authorList>
    </citation>
    <scope>NUCLEOTIDE SEQUENCE [LARGE SCALE GENOMIC DNA]</scope>
    <source>
        <strain evidence="3">R-22-3 w-18</strain>
    </source>
</reference>
<dbReference type="InterPro" id="IPR013990">
    <property type="entry name" value="WHy-dom"/>
</dbReference>
<proteinExistence type="predicted"/>
<feature type="domain" description="Water stress and hypersensitive response" evidence="1">
    <location>
        <begin position="33"/>
        <end position="153"/>
    </location>
</feature>
<keyword evidence="3" id="KW-1185">Reference proteome</keyword>
<dbReference type="Pfam" id="PF03168">
    <property type="entry name" value="LEA_2"/>
    <property type="match status" value="1"/>
</dbReference>
<accession>A0A6I4KWM9</accession>
<comment type="caution">
    <text evidence="2">The sequence shown here is derived from an EMBL/GenBank/DDBJ whole genome shotgun (WGS) entry which is preliminary data.</text>
</comment>
<dbReference type="AlphaFoldDB" id="A0A6I4KWM9"/>
<name>A0A6I4KWM9_9PSED</name>
<evidence type="ECO:0000259" key="1">
    <source>
        <dbReference type="SMART" id="SM00769"/>
    </source>
</evidence>
<dbReference type="Gene3D" id="2.60.40.1820">
    <property type="match status" value="1"/>
</dbReference>
<dbReference type="EMBL" id="WKJZ01000001">
    <property type="protein sequence ID" value="MVW74926.1"/>
    <property type="molecule type" value="Genomic_DNA"/>
</dbReference>
<dbReference type="Proteomes" id="UP000429555">
    <property type="component" value="Unassembled WGS sequence"/>
</dbReference>
<sequence length="158" mass="16787">MSSAPLLRLLLIGLLLLGLNGCSSLGGHDPLQVNLVGIEPLPGEGLEMRFAVKLRVQNPNARAVDFQGVALQLRVNQQPLASGVSDQRGQLPGFGESLISIPVSISAYSLMRQAWAAAGYQQGRGLPYELSGKLGGGLFATQRFNASGKLDWPQPRTP</sequence>
<dbReference type="InterPro" id="IPR004864">
    <property type="entry name" value="LEA_2"/>
</dbReference>
<protein>
    <submittedName>
        <fullName evidence="2">Water stress/hypersensitive response domain-containing protein</fullName>
    </submittedName>
</protein>
<evidence type="ECO:0000313" key="2">
    <source>
        <dbReference type="EMBL" id="MVW74926.1"/>
    </source>
</evidence>
<gene>
    <name evidence="2" type="ORF">GJV18_06315</name>
</gene>
<dbReference type="GO" id="GO:0009269">
    <property type="term" value="P:response to desiccation"/>
    <property type="evidence" value="ECO:0007669"/>
    <property type="project" value="InterPro"/>
</dbReference>
<evidence type="ECO:0000313" key="3">
    <source>
        <dbReference type="Proteomes" id="UP000429555"/>
    </source>
</evidence>